<feature type="compositionally biased region" description="Pro residues" evidence="1">
    <location>
        <begin position="313"/>
        <end position="325"/>
    </location>
</feature>
<gene>
    <name evidence="4" type="ORF">GGQ22_07825</name>
</gene>
<keyword evidence="3" id="KW-0732">Signal</keyword>
<proteinExistence type="predicted"/>
<dbReference type="AlphaFoldDB" id="A0A6I3J6B5"/>
<keyword evidence="5" id="KW-1185">Reference proteome</keyword>
<feature type="compositionally biased region" description="Low complexity" evidence="1">
    <location>
        <begin position="326"/>
        <end position="367"/>
    </location>
</feature>
<keyword evidence="2" id="KW-0472">Membrane</keyword>
<feature type="chain" id="PRO_5043960876" description="Htaa domain-containing protein" evidence="3">
    <location>
        <begin position="25"/>
        <end position="424"/>
    </location>
</feature>
<dbReference type="EMBL" id="WLCI01000008">
    <property type="protein sequence ID" value="MTB94992.1"/>
    <property type="molecule type" value="Genomic_DNA"/>
</dbReference>
<accession>A0A6I3J6B5</accession>
<dbReference type="RefSeq" id="WP_154614713.1">
    <property type="nucleotide sequence ID" value="NZ_CP053660.1"/>
</dbReference>
<evidence type="ECO:0000256" key="1">
    <source>
        <dbReference type="SAM" id="MobiDB-lite"/>
    </source>
</evidence>
<name>A0A6I3J6B5_9ACTN</name>
<protein>
    <recommendedName>
        <fullName evidence="6">Htaa domain-containing protein</fullName>
    </recommendedName>
</protein>
<reference evidence="4 5" key="1">
    <citation type="submission" date="2019-10" db="EMBL/GenBank/DDBJ databases">
        <title>Nocardioides novel species isolated from the excrement of Marmot.</title>
        <authorList>
            <person name="Zhang G."/>
        </authorList>
    </citation>
    <scope>NUCLEOTIDE SEQUENCE [LARGE SCALE GENOMIC DNA]</scope>
    <source>
        <strain evidence="5">zg-579</strain>
    </source>
</reference>
<feature type="transmembrane region" description="Helical" evidence="2">
    <location>
        <begin position="397"/>
        <end position="415"/>
    </location>
</feature>
<evidence type="ECO:0000256" key="3">
    <source>
        <dbReference type="SAM" id="SignalP"/>
    </source>
</evidence>
<evidence type="ECO:0000313" key="4">
    <source>
        <dbReference type="EMBL" id="MTB94992.1"/>
    </source>
</evidence>
<evidence type="ECO:0008006" key="6">
    <source>
        <dbReference type="Google" id="ProtNLM"/>
    </source>
</evidence>
<comment type="caution">
    <text evidence="4">The sequence shown here is derived from an EMBL/GenBank/DDBJ whole genome shotgun (WGS) entry which is preliminary data.</text>
</comment>
<keyword evidence="2" id="KW-1133">Transmembrane helix</keyword>
<evidence type="ECO:0000313" key="5">
    <source>
        <dbReference type="Proteomes" id="UP000433406"/>
    </source>
</evidence>
<keyword evidence="2" id="KW-0812">Transmembrane</keyword>
<evidence type="ECO:0000256" key="2">
    <source>
        <dbReference type="SAM" id="Phobius"/>
    </source>
</evidence>
<feature type="region of interest" description="Disordered" evidence="1">
    <location>
        <begin position="291"/>
        <end position="375"/>
    </location>
</feature>
<feature type="signal peptide" evidence="3">
    <location>
        <begin position="1"/>
        <end position="24"/>
    </location>
</feature>
<organism evidence="4 5">
    <name type="scientific">Nocardioides marmotae</name>
    <dbReference type="NCBI Taxonomy" id="2663857"/>
    <lineage>
        <taxon>Bacteria</taxon>
        <taxon>Bacillati</taxon>
        <taxon>Actinomycetota</taxon>
        <taxon>Actinomycetes</taxon>
        <taxon>Propionibacteriales</taxon>
        <taxon>Nocardioidaceae</taxon>
        <taxon>Nocardioides</taxon>
    </lineage>
</organism>
<sequence>MAALLAAGATIALLAGALAGPAAAEEPGPGTPETSPTRVELDGAVLRWGINHETSNRAHAPDTFNYLSAGRVPDPGRGGTSLPRSSWKQQAGAVRIQKWDGRRWRAATWKGLRTDASGAPLGAPASGSTSGLRFTIGEGEGHVDPAAGTARIAWDGDLTVVYYSGMSMFHVSDPVLEVADGRGTLSATLTGYASSLEDPGAWAPVAPVTVTLADLPEVDLGADGLSAEPAYRGVRVDGLGQVTGEQWSGSFPADFVAYMDRLGTAAFWFSSGSATDPFKVPLPLSVSYAAGGSDPAPPPTTPSTQPEITNPTIAPPSADPTPAPSTAPDQGAGSQAAPQAARAPEAALAPGTLAAPPAAAVPSAPAPTGHETPSALPASTQLVSAAPSAAPAPAPAWPWWVGGALLLAAAGVLLLPHPRRSRVA</sequence>
<dbReference type="Proteomes" id="UP000433406">
    <property type="component" value="Unassembled WGS sequence"/>
</dbReference>